<comment type="cofactor">
    <cofactor evidence="1 7">
        <name>FAD</name>
        <dbReference type="ChEBI" id="CHEBI:57692"/>
    </cofactor>
</comment>
<dbReference type="InterPro" id="IPR046373">
    <property type="entry name" value="Acyl-CoA_Oxase/DH_mid-dom_sf"/>
</dbReference>
<dbReference type="GO" id="GO:0005737">
    <property type="term" value="C:cytoplasm"/>
    <property type="evidence" value="ECO:0007669"/>
    <property type="project" value="TreeGrafter"/>
</dbReference>
<dbReference type="InterPro" id="IPR013786">
    <property type="entry name" value="AcylCoA_DH/ox_N"/>
</dbReference>
<dbReference type="SUPFAM" id="SSF47203">
    <property type="entry name" value="Acyl-CoA dehydrogenase C-terminal domain-like"/>
    <property type="match status" value="1"/>
</dbReference>
<accession>A0A505D8T5</accession>
<keyword evidence="5 7" id="KW-0274">FAD</keyword>
<evidence type="ECO:0000313" key="11">
    <source>
        <dbReference type="EMBL" id="TPQ19040.1"/>
    </source>
</evidence>
<organism evidence="11 12">
    <name type="scientific">Streptomyces sporangiiformans</name>
    <dbReference type="NCBI Taxonomy" id="2315329"/>
    <lineage>
        <taxon>Bacteria</taxon>
        <taxon>Bacillati</taxon>
        <taxon>Actinomycetota</taxon>
        <taxon>Actinomycetes</taxon>
        <taxon>Kitasatosporales</taxon>
        <taxon>Streptomycetaceae</taxon>
        <taxon>Streptomyces</taxon>
    </lineage>
</organism>
<dbReference type="Pfam" id="PF02770">
    <property type="entry name" value="Acyl-CoA_dh_M"/>
    <property type="match status" value="1"/>
</dbReference>
<dbReference type="SUPFAM" id="SSF56645">
    <property type="entry name" value="Acyl-CoA dehydrogenase NM domain-like"/>
    <property type="match status" value="1"/>
</dbReference>
<evidence type="ECO:0000313" key="12">
    <source>
        <dbReference type="Proteomes" id="UP000317378"/>
    </source>
</evidence>
<dbReference type="PANTHER" id="PTHR48083:SF13">
    <property type="entry name" value="ACYL-COA DEHYDROGENASE FAMILY MEMBER 11"/>
    <property type="match status" value="1"/>
</dbReference>
<gene>
    <name evidence="11" type="ORF">FGD71_027640</name>
</gene>
<dbReference type="GO" id="GO:0033539">
    <property type="term" value="P:fatty acid beta-oxidation using acyl-CoA dehydrogenase"/>
    <property type="evidence" value="ECO:0007669"/>
    <property type="project" value="TreeGrafter"/>
</dbReference>
<dbReference type="OrthoDB" id="8876745at2"/>
<dbReference type="Gene3D" id="1.10.540.10">
    <property type="entry name" value="Acyl-CoA dehydrogenase/oxidase, N-terminal domain"/>
    <property type="match status" value="1"/>
</dbReference>
<dbReference type="Pfam" id="PF00441">
    <property type="entry name" value="Acyl-CoA_dh_1"/>
    <property type="match status" value="1"/>
</dbReference>
<comment type="caution">
    <text evidence="11">The sequence shown here is derived from an EMBL/GenBank/DDBJ whole genome shotgun (WGS) entry which is preliminary data.</text>
</comment>
<dbReference type="InterPro" id="IPR009075">
    <property type="entry name" value="AcylCo_DH/oxidase_C"/>
</dbReference>
<keyword evidence="6 7" id="KW-0560">Oxidoreductase</keyword>
<sequence>MVSIGFEIDERVAALARRTTEFVRDVALPEEQACDGNVHDGPEPLRRRLQQAARAAGVFAPHVGAEWGGLGLDLCGQAVVFEAAGHSLLGPLALNCAAPDEGNMHLLEVVATEEQKERYLRPLAAGEVRSCFAMTEPAPGAGSDPRALVTTATKTESGWRIDGRKWFISGADGAAFAICMARTSGGPGDPGGATMFLVDADNPGMKIVRNIDTLDQGLFGGHSEVVFDGCEVGDGATLGKVGQGFRHAQVRLGPARMTHCMRWLGVARRAQDIALERAADRSAFGGPLAELGMVQQLLADSEIDIETSRAVLWRACWELDQGRSAAQHTSIAKTYVSEAVNRVVDRAVQVCGALGISGDAPLSRLYREVRPFRIYDGPSETHRWAIAKRAVRERRSAR</sequence>
<reference evidence="11 12" key="1">
    <citation type="submission" date="2019-06" db="EMBL/GenBank/DDBJ databases">
        <title>Streptomyces sporangiiformans sp. nov., a novel actinomycete isolated from soil in Mount Song.</title>
        <authorList>
            <person name="Han L."/>
        </authorList>
    </citation>
    <scope>NUCLEOTIDE SEQUENCE [LARGE SCALE GENOMIC DNA]</scope>
    <source>
        <strain evidence="11 12">NEAU-SSA 1</strain>
    </source>
</reference>
<dbReference type="Gene3D" id="2.40.110.10">
    <property type="entry name" value="Butyryl-CoA Dehydrogenase, subunit A, domain 2"/>
    <property type="match status" value="1"/>
</dbReference>
<evidence type="ECO:0000259" key="10">
    <source>
        <dbReference type="Pfam" id="PF02771"/>
    </source>
</evidence>
<dbReference type="InterPro" id="IPR009100">
    <property type="entry name" value="AcylCoA_DH/oxidase_NM_dom_sf"/>
</dbReference>
<dbReference type="InterPro" id="IPR006091">
    <property type="entry name" value="Acyl-CoA_Oxase/DH_mid-dom"/>
</dbReference>
<feature type="domain" description="Acyl-CoA dehydrogenase/oxidase C-terminal" evidence="8">
    <location>
        <begin position="242"/>
        <end position="390"/>
    </location>
</feature>
<keyword evidence="12" id="KW-1185">Reference proteome</keyword>
<comment type="similarity">
    <text evidence="2 7">Belongs to the acyl-CoA dehydrogenase family.</text>
</comment>
<dbReference type="Proteomes" id="UP000317378">
    <property type="component" value="Unassembled WGS sequence"/>
</dbReference>
<dbReference type="InterPro" id="IPR037069">
    <property type="entry name" value="AcylCoA_DH/ox_N_sf"/>
</dbReference>
<feature type="domain" description="Acyl-CoA dehydrogenase/oxidase N-terminal" evidence="10">
    <location>
        <begin position="14"/>
        <end position="127"/>
    </location>
</feature>
<keyword evidence="4 7" id="KW-0285">Flavoprotein</keyword>
<dbReference type="AlphaFoldDB" id="A0A505D8T5"/>
<evidence type="ECO:0000256" key="7">
    <source>
        <dbReference type="RuleBase" id="RU362125"/>
    </source>
</evidence>
<dbReference type="InterPro" id="IPR036250">
    <property type="entry name" value="AcylCo_DH-like_C"/>
</dbReference>
<dbReference type="RefSeq" id="WP_119103245.1">
    <property type="nucleotide sequence ID" value="NZ_QXMJ01000165.1"/>
</dbReference>
<evidence type="ECO:0000259" key="9">
    <source>
        <dbReference type="Pfam" id="PF02770"/>
    </source>
</evidence>
<evidence type="ECO:0000256" key="3">
    <source>
        <dbReference type="ARBA" id="ARBA00011738"/>
    </source>
</evidence>
<feature type="domain" description="Acyl-CoA oxidase/dehydrogenase middle" evidence="9">
    <location>
        <begin position="131"/>
        <end position="228"/>
    </location>
</feature>
<dbReference type="GO" id="GO:0003995">
    <property type="term" value="F:acyl-CoA dehydrogenase activity"/>
    <property type="evidence" value="ECO:0007669"/>
    <property type="project" value="TreeGrafter"/>
</dbReference>
<name>A0A505D8T5_9ACTN</name>
<comment type="subunit">
    <text evidence="3">Homodimer.</text>
</comment>
<evidence type="ECO:0000256" key="2">
    <source>
        <dbReference type="ARBA" id="ARBA00009347"/>
    </source>
</evidence>
<dbReference type="Pfam" id="PF02771">
    <property type="entry name" value="Acyl-CoA_dh_N"/>
    <property type="match status" value="1"/>
</dbReference>
<protein>
    <submittedName>
        <fullName evidence="11">Acyl-CoA dehydrogenase</fullName>
    </submittedName>
</protein>
<evidence type="ECO:0000256" key="5">
    <source>
        <dbReference type="ARBA" id="ARBA00022827"/>
    </source>
</evidence>
<evidence type="ECO:0000256" key="6">
    <source>
        <dbReference type="ARBA" id="ARBA00023002"/>
    </source>
</evidence>
<dbReference type="InterPro" id="IPR050741">
    <property type="entry name" value="Acyl-CoA_dehydrogenase"/>
</dbReference>
<dbReference type="GO" id="GO:0050660">
    <property type="term" value="F:flavin adenine dinucleotide binding"/>
    <property type="evidence" value="ECO:0007669"/>
    <property type="project" value="InterPro"/>
</dbReference>
<evidence type="ECO:0000256" key="1">
    <source>
        <dbReference type="ARBA" id="ARBA00001974"/>
    </source>
</evidence>
<evidence type="ECO:0000256" key="4">
    <source>
        <dbReference type="ARBA" id="ARBA00022630"/>
    </source>
</evidence>
<dbReference type="Gene3D" id="1.20.140.10">
    <property type="entry name" value="Butyryl-CoA Dehydrogenase, subunit A, domain 3"/>
    <property type="match status" value="1"/>
</dbReference>
<evidence type="ECO:0000259" key="8">
    <source>
        <dbReference type="Pfam" id="PF00441"/>
    </source>
</evidence>
<dbReference type="PANTHER" id="PTHR48083">
    <property type="entry name" value="MEDIUM-CHAIN SPECIFIC ACYL-COA DEHYDROGENASE, MITOCHONDRIAL-RELATED"/>
    <property type="match status" value="1"/>
</dbReference>
<dbReference type="EMBL" id="VCHX02000165">
    <property type="protein sequence ID" value="TPQ19040.1"/>
    <property type="molecule type" value="Genomic_DNA"/>
</dbReference>
<proteinExistence type="inferred from homology"/>